<dbReference type="RefSeq" id="WP_019351109.1">
    <property type="nucleotide sequence ID" value="NZ_JBHRXE010000014.1"/>
</dbReference>
<accession>A0ABV7RY36</accession>
<evidence type="ECO:0000313" key="1">
    <source>
        <dbReference type="EMBL" id="MFC3569138.1"/>
    </source>
</evidence>
<keyword evidence="2" id="KW-1185">Reference proteome</keyword>
<organism evidence="1 2">
    <name type="scientific">Paracoccus simplex</name>
    <dbReference type="NCBI Taxonomy" id="2086346"/>
    <lineage>
        <taxon>Bacteria</taxon>
        <taxon>Pseudomonadati</taxon>
        <taxon>Pseudomonadota</taxon>
        <taxon>Alphaproteobacteria</taxon>
        <taxon>Rhodobacterales</taxon>
        <taxon>Paracoccaceae</taxon>
        <taxon>Paracoccus</taxon>
    </lineage>
</organism>
<proteinExistence type="predicted"/>
<name>A0ABV7RY36_9RHOB</name>
<dbReference type="Proteomes" id="UP001595596">
    <property type="component" value="Unassembled WGS sequence"/>
</dbReference>
<comment type="caution">
    <text evidence="1">The sequence shown here is derived from an EMBL/GenBank/DDBJ whole genome shotgun (WGS) entry which is preliminary data.</text>
</comment>
<dbReference type="EMBL" id="JBHRXE010000014">
    <property type="protein sequence ID" value="MFC3569138.1"/>
    <property type="molecule type" value="Genomic_DNA"/>
</dbReference>
<evidence type="ECO:0000313" key="2">
    <source>
        <dbReference type="Proteomes" id="UP001595596"/>
    </source>
</evidence>
<gene>
    <name evidence="1" type="ORF">ACFOMP_06700</name>
</gene>
<protein>
    <submittedName>
        <fullName evidence="1">Uncharacterized protein</fullName>
    </submittedName>
</protein>
<reference evidence="2" key="1">
    <citation type="journal article" date="2019" name="Int. J. Syst. Evol. Microbiol.">
        <title>The Global Catalogue of Microorganisms (GCM) 10K type strain sequencing project: providing services to taxonomists for standard genome sequencing and annotation.</title>
        <authorList>
            <consortium name="The Broad Institute Genomics Platform"/>
            <consortium name="The Broad Institute Genome Sequencing Center for Infectious Disease"/>
            <person name="Wu L."/>
            <person name="Ma J."/>
        </authorList>
    </citation>
    <scope>NUCLEOTIDE SEQUENCE [LARGE SCALE GENOMIC DNA]</scope>
    <source>
        <strain evidence="2">VKM B-3226</strain>
    </source>
</reference>
<sequence>MDLLLAQACNLCKHIYKDSPGAGGFQTFYPEKMAEVERNWATWDLLNNQTGSGLVAWL</sequence>